<dbReference type="PANTHER" id="PTHR43872:SF1">
    <property type="entry name" value="MONOOXYGENASE, PUTATIVE (AFU_ORTHOLOGUE AFUA_8G02570)-RELATED"/>
    <property type="match status" value="1"/>
</dbReference>
<dbReference type="InterPro" id="IPR051820">
    <property type="entry name" value="FAD-binding_MO"/>
</dbReference>
<evidence type="ECO:0000256" key="2">
    <source>
        <dbReference type="ARBA" id="ARBA00010139"/>
    </source>
</evidence>
<dbReference type="OrthoDB" id="4775178at2"/>
<organism evidence="4 5">
    <name type="scientific">Mycolicibacterium peregrinum</name>
    <name type="common">Mycobacterium peregrinum</name>
    <dbReference type="NCBI Taxonomy" id="43304"/>
    <lineage>
        <taxon>Bacteria</taxon>
        <taxon>Bacillati</taxon>
        <taxon>Actinomycetota</taxon>
        <taxon>Actinomycetes</taxon>
        <taxon>Mycobacteriales</taxon>
        <taxon>Mycobacteriaceae</taxon>
        <taxon>Mycolicibacterium</taxon>
    </lineage>
</organism>
<sequence length="115" mass="12699">MVSGLPNFAFCIGYTRLSWTLRADLSSRLLCKVLNWMKAKNLDAVVPITGDSMEALPLFELTSGYVQRSVGAFPKQSISAPWKMEQNYVLDAVATLRNDFTRTLRPVAGTGRNAA</sequence>
<evidence type="ECO:0000256" key="3">
    <source>
        <dbReference type="ARBA" id="ARBA00023033"/>
    </source>
</evidence>
<protein>
    <submittedName>
        <fullName evidence="4">Uncharacterized protein</fullName>
    </submittedName>
</protein>
<gene>
    <name evidence="4" type="ORF">A5792_25630</name>
</gene>
<name>A0A1A0QZ50_MYCPR</name>
<dbReference type="Proteomes" id="UP000093902">
    <property type="component" value="Unassembled WGS sequence"/>
</dbReference>
<dbReference type="GO" id="GO:0004497">
    <property type="term" value="F:monooxygenase activity"/>
    <property type="evidence" value="ECO:0007669"/>
    <property type="project" value="UniProtKB-KW"/>
</dbReference>
<keyword evidence="3" id="KW-0503">Monooxygenase</keyword>
<evidence type="ECO:0000313" key="5">
    <source>
        <dbReference type="Proteomes" id="UP000093902"/>
    </source>
</evidence>
<dbReference type="EMBL" id="LZSO01000031">
    <property type="protein sequence ID" value="OBB27193.1"/>
    <property type="molecule type" value="Genomic_DNA"/>
</dbReference>
<accession>A0A1A0QZ50</accession>
<dbReference type="AlphaFoldDB" id="A0A1A0QZ50"/>
<comment type="caution">
    <text evidence="4">The sequence shown here is derived from an EMBL/GenBank/DDBJ whole genome shotgun (WGS) entry which is preliminary data.</text>
</comment>
<comment type="similarity">
    <text evidence="2">Belongs to the FAD-binding monooxygenase family.</text>
</comment>
<proteinExistence type="inferred from homology"/>
<evidence type="ECO:0000256" key="1">
    <source>
        <dbReference type="ARBA" id="ARBA00001974"/>
    </source>
</evidence>
<dbReference type="PANTHER" id="PTHR43872">
    <property type="entry name" value="MONOOXYGENASE, PUTATIVE (AFU_ORTHOLOGUE AFUA_8G02570)-RELATED"/>
    <property type="match status" value="1"/>
</dbReference>
<dbReference type="RefSeq" id="WP_064934025.1">
    <property type="nucleotide sequence ID" value="NZ_LZSO01000031.1"/>
</dbReference>
<evidence type="ECO:0000313" key="4">
    <source>
        <dbReference type="EMBL" id="OBB27193.1"/>
    </source>
</evidence>
<comment type="cofactor">
    <cofactor evidence="1">
        <name>FAD</name>
        <dbReference type="ChEBI" id="CHEBI:57692"/>
    </cofactor>
</comment>
<keyword evidence="3" id="KW-0560">Oxidoreductase</keyword>
<reference evidence="5" key="1">
    <citation type="submission" date="2016-06" db="EMBL/GenBank/DDBJ databases">
        <authorList>
            <person name="Sutton G."/>
            <person name="Brinkac L."/>
            <person name="Sanka R."/>
            <person name="Adams M."/>
            <person name="Lau E."/>
            <person name="Mehaffy C."/>
            <person name="Tameris M."/>
            <person name="Hatherill M."/>
            <person name="Hanekom W."/>
            <person name="Mahomed H."/>
            <person name="Mcshane H."/>
        </authorList>
    </citation>
    <scope>NUCLEOTIDE SEQUENCE [LARGE SCALE GENOMIC DNA]</scope>
    <source>
        <strain evidence="5">852002-51209_SCH5440388</strain>
    </source>
</reference>